<feature type="compositionally biased region" description="Basic residues" evidence="1">
    <location>
        <begin position="197"/>
        <end position="209"/>
    </location>
</feature>
<accession>A0A6J4NRQ0</accession>
<gene>
    <name evidence="2" type="ORF">AVDCRST_MAG06-1865</name>
</gene>
<name>A0A6J4NRQ0_9ACTN</name>
<feature type="non-terminal residue" evidence="2">
    <location>
        <position position="251"/>
    </location>
</feature>
<reference evidence="2" key="1">
    <citation type="submission" date="2020-02" db="EMBL/GenBank/DDBJ databases">
        <authorList>
            <person name="Meier V. D."/>
        </authorList>
    </citation>
    <scope>NUCLEOTIDE SEQUENCE</scope>
    <source>
        <strain evidence="2">AVDCRST_MAG06</strain>
    </source>
</reference>
<feature type="compositionally biased region" description="Basic residues" evidence="1">
    <location>
        <begin position="147"/>
        <end position="177"/>
    </location>
</feature>
<keyword evidence="2" id="KW-0378">Hydrolase</keyword>
<protein>
    <submittedName>
        <fullName evidence="2">Metal-dependent hydrolases of the beta-lactamase superfamily III</fullName>
    </submittedName>
</protein>
<dbReference type="EMBL" id="CADCUP010000125">
    <property type="protein sequence ID" value="CAA9395405.1"/>
    <property type="molecule type" value="Genomic_DNA"/>
</dbReference>
<sequence>ETHRRGLLGLLSRPGVGRELLPARGAARGPHVAHRDGPRQRCPRRAAPVRRPARGRRRAAEPPARRPLPRPVRLPRAAQVPPARAAAAHSRLRARGHSRADGPRLRPPRGPGDDRGVRLPRVGGPRGHRALHRRGDPGRAPGAGLRAARHRRPGHAGLQRRHRPVCRAGGRRGRGRPPPRGGVVPGARRHPALDPPHRRRLRRGRRPGRGRAAGAHPHPALARPAGRARRGAGTVVRAARSRGARGDVRHL</sequence>
<dbReference type="AlphaFoldDB" id="A0A6J4NRQ0"/>
<feature type="compositionally biased region" description="Low complexity" evidence="1">
    <location>
        <begin position="210"/>
        <end position="238"/>
    </location>
</feature>
<feature type="non-terminal residue" evidence="2">
    <location>
        <position position="1"/>
    </location>
</feature>
<evidence type="ECO:0000256" key="1">
    <source>
        <dbReference type="SAM" id="MobiDB-lite"/>
    </source>
</evidence>
<organism evidence="2">
    <name type="scientific">uncultured Nocardioides sp</name>
    <dbReference type="NCBI Taxonomy" id="198441"/>
    <lineage>
        <taxon>Bacteria</taxon>
        <taxon>Bacillati</taxon>
        <taxon>Actinomycetota</taxon>
        <taxon>Actinomycetes</taxon>
        <taxon>Propionibacteriales</taxon>
        <taxon>Nocardioidaceae</taxon>
        <taxon>Nocardioides</taxon>
        <taxon>environmental samples</taxon>
    </lineage>
</organism>
<feature type="compositionally biased region" description="Basic residues" evidence="1">
    <location>
        <begin position="41"/>
        <end position="57"/>
    </location>
</feature>
<feature type="compositionally biased region" description="Low complexity" evidence="1">
    <location>
        <begin position="74"/>
        <end position="89"/>
    </location>
</feature>
<proteinExistence type="predicted"/>
<evidence type="ECO:0000313" key="2">
    <source>
        <dbReference type="EMBL" id="CAA9395405.1"/>
    </source>
</evidence>
<feature type="region of interest" description="Disordered" evidence="1">
    <location>
        <begin position="22"/>
        <end position="251"/>
    </location>
</feature>
<dbReference type="GO" id="GO:0016787">
    <property type="term" value="F:hydrolase activity"/>
    <property type="evidence" value="ECO:0007669"/>
    <property type="project" value="UniProtKB-KW"/>
</dbReference>